<keyword evidence="1 2" id="KW-0443">Lipid metabolism</keyword>
<protein>
    <recommendedName>
        <fullName evidence="6">PNPLA domain-containing protein</fullName>
    </recommendedName>
</protein>
<dbReference type="Pfam" id="PF01734">
    <property type="entry name" value="Patatin"/>
    <property type="match status" value="1"/>
</dbReference>
<dbReference type="InterPro" id="IPR052580">
    <property type="entry name" value="Lipid_Hydrolase"/>
</dbReference>
<dbReference type="InterPro" id="IPR002048">
    <property type="entry name" value="EF_hand_dom"/>
</dbReference>
<dbReference type="SUPFAM" id="SSF47473">
    <property type="entry name" value="EF-hand"/>
    <property type="match status" value="1"/>
</dbReference>
<gene>
    <name evidence="5" type="ORF">OCBIM_22001109mg</name>
</gene>
<dbReference type="PANTHER" id="PTHR46394:SF1">
    <property type="entry name" value="PNPLA DOMAIN-CONTAINING PROTEIN"/>
    <property type="match status" value="1"/>
</dbReference>
<dbReference type="EMBL" id="KQ424182">
    <property type="protein sequence ID" value="KOF71408.1"/>
    <property type="molecule type" value="Genomic_DNA"/>
</dbReference>
<feature type="active site" description="Proton acceptor" evidence="2">
    <location>
        <position position="241"/>
    </location>
</feature>
<dbReference type="OrthoDB" id="412240at2759"/>
<feature type="short sequence motif" description="GXSXG" evidence="2">
    <location>
        <begin position="97"/>
        <end position="101"/>
    </location>
</feature>
<evidence type="ECO:0008006" key="6">
    <source>
        <dbReference type="Google" id="ProtNLM"/>
    </source>
</evidence>
<evidence type="ECO:0000259" key="4">
    <source>
        <dbReference type="PROSITE" id="PS51635"/>
    </source>
</evidence>
<reference evidence="5" key="1">
    <citation type="submission" date="2015-07" db="EMBL/GenBank/DDBJ databases">
        <title>MeaNS - Measles Nucleotide Surveillance Program.</title>
        <authorList>
            <person name="Tran T."/>
            <person name="Druce J."/>
        </authorList>
    </citation>
    <scope>NUCLEOTIDE SEQUENCE</scope>
    <source>
        <strain evidence="5">UCB-OBI-ISO-001</strain>
        <tissue evidence="5">Gonad</tissue>
    </source>
</reference>
<evidence type="ECO:0000313" key="5">
    <source>
        <dbReference type="EMBL" id="KOF71408.1"/>
    </source>
</evidence>
<dbReference type="GO" id="GO:0005509">
    <property type="term" value="F:calcium ion binding"/>
    <property type="evidence" value="ECO:0007669"/>
    <property type="project" value="InterPro"/>
</dbReference>
<evidence type="ECO:0000256" key="1">
    <source>
        <dbReference type="ARBA" id="ARBA00023098"/>
    </source>
</evidence>
<feature type="short sequence motif" description="GXGXXG" evidence="2">
    <location>
        <begin position="68"/>
        <end position="73"/>
    </location>
</feature>
<feature type="active site" description="Nucleophile" evidence="2">
    <location>
        <position position="99"/>
    </location>
</feature>
<dbReference type="SUPFAM" id="SSF52151">
    <property type="entry name" value="FabD/lysophospholipase-like"/>
    <property type="match status" value="1"/>
</dbReference>
<dbReference type="GO" id="GO:0016042">
    <property type="term" value="P:lipid catabolic process"/>
    <property type="evidence" value="ECO:0007669"/>
    <property type="project" value="UniProtKB-UniRule"/>
</dbReference>
<dbReference type="PANTHER" id="PTHR46394">
    <property type="entry name" value="ANNEXIN"/>
    <property type="match status" value="1"/>
</dbReference>
<dbReference type="CDD" id="cd07207">
    <property type="entry name" value="Pat_ExoU_VipD_like"/>
    <property type="match status" value="1"/>
</dbReference>
<dbReference type="PROSITE" id="PS51635">
    <property type="entry name" value="PNPLA"/>
    <property type="match status" value="1"/>
</dbReference>
<proteinExistence type="predicted"/>
<keyword evidence="2" id="KW-0442">Lipid degradation</keyword>
<keyword evidence="2" id="KW-0378">Hydrolase</keyword>
<organism evidence="5">
    <name type="scientific">Octopus bimaculoides</name>
    <name type="common">California two-spotted octopus</name>
    <dbReference type="NCBI Taxonomy" id="37653"/>
    <lineage>
        <taxon>Eukaryota</taxon>
        <taxon>Metazoa</taxon>
        <taxon>Spiralia</taxon>
        <taxon>Lophotrochozoa</taxon>
        <taxon>Mollusca</taxon>
        <taxon>Cephalopoda</taxon>
        <taxon>Coleoidea</taxon>
        <taxon>Octopodiformes</taxon>
        <taxon>Octopoda</taxon>
        <taxon>Incirrata</taxon>
        <taxon>Octopodidae</taxon>
        <taxon>Octopus</taxon>
    </lineage>
</organism>
<dbReference type="InterPro" id="IPR016035">
    <property type="entry name" value="Acyl_Trfase/lysoPLipase"/>
</dbReference>
<dbReference type="AlphaFoldDB" id="A0A0L8G3E6"/>
<feature type="domain" description="EF-hand" evidence="3">
    <location>
        <begin position="406"/>
        <end position="437"/>
    </location>
</feature>
<dbReference type="GO" id="GO:0016787">
    <property type="term" value="F:hydrolase activity"/>
    <property type="evidence" value="ECO:0007669"/>
    <property type="project" value="UniProtKB-UniRule"/>
</dbReference>
<dbReference type="Gene3D" id="3.40.1090.10">
    <property type="entry name" value="Cytosolic phospholipase A2 catalytic domain"/>
    <property type="match status" value="2"/>
</dbReference>
<dbReference type="OMA" id="EYPFENI"/>
<evidence type="ECO:0000259" key="3">
    <source>
        <dbReference type="PROSITE" id="PS50222"/>
    </source>
</evidence>
<feature type="domain" description="PNPLA" evidence="4">
    <location>
        <begin position="64"/>
        <end position="254"/>
    </location>
</feature>
<dbReference type="KEGG" id="obi:106879487"/>
<evidence type="ECO:0000256" key="2">
    <source>
        <dbReference type="PROSITE-ProRule" id="PRU01161"/>
    </source>
</evidence>
<feature type="short sequence motif" description="DGA/G" evidence="2">
    <location>
        <begin position="241"/>
        <end position="243"/>
    </location>
</feature>
<name>A0A0L8G3E6_OCTBM</name>
<dbReference type="InterPro" id="IPR002641">
    <property type="entry name" value="PNPLA_dom"/>
</dbReference>
<dbReference type="PROSITE" id="PS50222">
    <property type="entry name" value="EF_HAND_2"/>
    <property type="match status" value="1"/>
</dbReference>
<sequence>MGNVTKCFRKLKHSHSDSDLYELVRCDEEKCISKRTGAVTTEIHDTGKAQLNDLKDYEYPFENLVFEGGGSKGIAYCGTLHVLEELGVLNNTKRLAGASAGAMVAALISVGVSSTELLDYLSQDIGKLMLDHKWGYLSLLPNLIKNFGWNPGKKIDTWFKNVLKDKTGSAEVTFWQIYKYYGRELCVVVTNVNHMAVEYCHTKTTPNMPVRLAVRMSMSIPVMFHPPKYYASDGTDMHYADGGLLCNYPIHCFDGWWLSMAPKDNFINRLRPLEQLHEFFDKSVRFDTFNKKTLGFLLFSDDEPEIMRTHLENRLKEYGCYELNRYPETKLAKGRKQNCSMKLDECGKHKNICRAFDQLVKVIAKHNPEHGRTINMDMFIAVLHDPELSEEDHLLLFDKVIVNEWDIKDIFMTLDKNLDNEIEYEELIQILETKGINVQSRFLGYFGRQVNSLQSYLSALMETMLTNTKRAYIVEEDKHRTVGINTGYVDTTDFCLEHDDKNFLIKQGWNSTVAFFREYLNVHRDDLKKRLPESELISPFPKICKTKREKTIRTFLKL</sequence>
<dbReference type="InterPro" id="IPR011992">
    <property type="entry name" value="EF-hand-dom_pair"/>
</dbReference>
<accession>A0A0L8G3E6</accession>